<comment type="caution">
    <text evidence="2">The sequence shown here is derived from an EMBL/GenBank/DDBJ whole genome shotgun (WGS) entry which is preliminary data.</text>
</comment>
<protein>
    <submittedName>
        <fullName evidence="2">Uncharacterized protein</fullName>
    </submittedName>
</protein>
<dbReference type="EMBL" id="JARJCW010000128">
    <property type="protein sequence ID" value="KAJ7191787.1"/>
    <property type="molecule type" value="Genomic_DNA"/>
</dbReference>
<accession>A0AAD6UPH7</accession>
<name>A0AAD6UPH7_9AGAR</name>
<organism evidence="2 3">
    <name type="scientific">Mycena pura</name>
    <dbReference type="NCBI Taxonomy" id="153505"/>
    <lineage>
        <taxon>Eukaryota</taxon>
        <taxon>Fungi</taxon>
        <taxon>Dikarya</taxon>
        <taxon>Basidiomycota</taxon>
        <taxon>Agaricomycotina</taxon>
        <taxon>Agaricomycetes</taxon>
        <taxon>Agaricomycetidae</taxon>
        <taxon>Agaricales</taxon>
        <taxon>Marasmiineae</taxon>
        <taxon>Mycenaceae</taxon>
        <taxon>Mycena</taxon>
    </lineage>
</organism>
<evidence type="ECO:0000313" key="2">
    <source>
        <dbReference type="EMBL" id="KAJ7191787.1"/>
    </source>
</evidence>
<dbReference type="Gene3D" id="3.40.50.300">
    <property type="entry name" value="P-loop containing nucleotide triphosphate hydrolases"/>
    <property type="match status" value="1"/>
</dbReference>
<evidence type="ECO:0000256" key="1">
    <source>
        <dbReference type="SAM" id="MobiDB-lite"/>
    </source>
</evidence>
<reference evidence="2" key="1">
    <citation type="submission" date="2023-03" db="EMBL/GenBank/DDBJ databases">
        <title>Massive genome expansion in bonnet fungi (Mycena s.s.) driven by repeated elements and novel gene families across ecological guilds.</title>
        <authorList>
            <consortium name="Lawrence Berkeley National Laboratory"/>
            <person name="Harder C.B."/>
            <person name="Miyauchi S."/>
            <person name="Viragh M."/>
            <person name="Kuo A."/>
            <person name="Thoen E."/>
            <person name="Andreopoulos B."/>
            <person name="Lu D."/>
            <person name="Skrede I."/>
            <person name="Drula E."/>
            <person name="Henrissat B."/>
            <person name="Morin E."/>
            <person name="Kohler A."/>
            <person name="Barry K."/>
            <person name="LaButti K."/>
            <person name="Morin E."/>
            <person name="Salamov A."/>
            <person name="Lipzen A."/>
            <person name="Mereny Z."/>
            <person name="Hegedus B."/>
            <person name="Baldrian P."/>
            <person name="Stursova M."/>
            <person name="Weitz H."/>
            <person name="Taylor A."/>
            <person name="Grigoriev I.V."/>
            <person name="Nagy L.G."/>
            <person name="Martin F."/>
            <person name="Kauserud H."/>
        </authorList>
    </citation>
    <scope>NUCLEOTIDE SEQUENCE</scope>
    <source>
        <strain evidence="2">9144</strain>
    </source>
</reference>
<feature type="region of interest" description="Disordered" evidence="1">
    <location>
        <begin position="29"/>
        <end position="49"/>
    </location>
</feature>
<sequence>MEYSSCQMAVRYSYGSTVPEPYTVPLGADPGGGGGDVYSANPGGSGGDVYSANPAGGGDDVHIRTAALQEDQAKRFERMGLKAAAVAGDTAYTRNLQKELDEQMYNTIFTSPEMCFELRLLSRCVIRLPTLLM</sequence>
<dbReference type="AlphaFoldDB" id="A0AAD6UPH7"/>
<dbReference type="Proteomes" id="UP001219525">
    <property type="component" value="Unassembled WGS sequence"/>
</dbReference>
<evidence type="ECO:0000313" key="3">
    <source>
        <dbReference type="Proteomes" id="UP001219525"/>
    </source>
</evidence>
<keyword evidence="3" id="KW-1185">Reference proteome</keyword>
<gene>
    <name evidence="2" type="ORF">GGX14DRAFT_578661</name>
</gene>
<proteinExistence type="predicted"/>
<dbReference type="InterPro" id="IPR027417">
    <property type="entry name" value="P-loop_NTPase"/>
</dbReference>